<evidence type="ECO:0000256" key="7">
    <source>
        <dbReference type="SAM" id="MobiDB-lite"/>
    </source>
</evidence>
<evidence type="ECO:0000256" key="6">
    <source>
        <dbReference type="PIRNR" id="PIRNR000535"/>
    </source>
</evidence>
<evidence type="ECO:0000256" key="5">
    <source>
        <dbReference type="ARBA" id="ARBA00022840"/>
    </source>
</evidence>
<dbReference type="SUPFAM" id="SSF53613">
    <property type="entry name" value="Ribokinase-like"/>
    <property type="match status" value="1"/>
</dbReference>
<dbReference type="RefSeq" id="WP_143417487.1">
    <property type="nucleotide sequence ID" value="NZ_VJXR01000009.1"/>
</dbReference>
<reference evidence="9 10" key="1">
    <citation type="submission" date="2019-07" db="EMBL/GenBank/DDBJ databases">
        <title>Georgenia wutianyii sp. nov. and Georgenia *** sp. nov. isolated from plateau pika (Ochotona curzoniae) in the Qinghai-Tibet plateau of China.</title>
        <authorList>
            <person name="Tian Z."/>
        </authorList>
    </citation>
    <scope>NUCLEOTIDE SEQUENCE [LARGE SCALE GENOMIC DNA]</scope>
    <source>
        <strain evidence="9 10">Z446</strain>
    </source>
</reference>
<dbReference type="PANTHER" id="PTHR46566:SF2">
    <property type="entry name" value="ATP-DEPENDENT 6-PHOSPHOFRUCTOKINASE ISOZYME 2"/>
    <property type="match status" value="1"/>
</dbReference>
<evidence type="ECO:0000256" key="3">
    <source>
        <dbReference type="ARBA" id="ARBA00022741"/>
    </source>
</evidence>
<comment type="caution">
    <text evidence="9">The sequence shown here is derived from an EMBL/GenBank/DDBJ whole genome shotgun (WGS) entry which is preliminary data.</text>
</comment>
<keyword evidence="2 6" id="KW-0808">Transferase</keyword>
<dbReference type="InterPro" id="IPR029056">
    <property type="entry name" value="Ribokinase-like"/>
</dbReference>
<dbReference type="PANTHER" id="PTHR46566">
    <property type="entry name" value="1-PHOSPHOFRUCTOKINASE-RELATED"/>
    <property type="match status" value="1"/>
</dbReference>
<accession>A0A552WW50</accession>
<dbReference type="Gene3D" id="3.40.1190.20">
    <property type="match status" value="1"/>
</dbReference>
<dbReference type="Proteomes" id="UP000318693">
    <property type="component" value="Unassembled WGS sequence"/>
</dbReference>
<dbReference type="GO" id="GO:0005829">
    <property type="term" value="C:cytosol"/>
    <property type="evidence" value="ECO:0007669"/>
    <property type="project" value="TreeGrafter"/>
</dbReference>
<dbReference type="InterPro" id="IPR017583">
    <property type="entry name" value="Tagatose/fructose_Pkinase"/>
</dbReference>
<dbReference type="InterPro" id="IPR011611">
    <property type="entry name" value="PfkB_dom"/>
</dbReference>
<dbReference type="PIRSF" id="PIRSF000535">
    <property type="entry name" value="1PFK/6PFK/LacC"/>
    <property type="match status" value="1"/>
</dbReference>
<evidence type="ECO:0000259" key="8">
    <source>
        <dbReference type="Pfam" id="PF00294"/>
    </source>
</evidence>
<dbReference type="AlphaFoldDB" id="A0A552WW50"/>
<dbReference type="EMBL" id="VJXR01000009">
    <property type="protein sequence ID" value="TRW46533.1"/>
    <property type="molecule type" value="Genomic_DNA"/>
</dbReference>
<protein>
    <submittedName>
        <fullName evidence="9">Phosphofructokinase</fullName>
    </submittedName>
</protein>
<feature type="region of interest" description="Disordered" evidence="7">
    <location>
        <begin position="15"/>
        <end position="36"/>
    </location>
</feature>
<feature type="domain" description="Carbohydrate kinase PfkB" evidence="8">
    <location>
        <begin position="59"/>
        <end position="334"/>
    </location>
</feature>
<evidence type="ECO:0000256" key="2">
    <source>
        <dbReference type="ARBA" id="ARBA00022679"/>
    </source>
</evidence>
<keyword evidence="10" id="KW-1185">Reference proteome</keyword>
<proteinExistence type="inferred from homology"/>
<dbReference type="GO" id="GO:0008443">
    <property type="term" value="F:phosphofructokinase activity"/>
    <property type="evidence" value="ECO:0007669"/>
    <property type="project" value="TreeGrafter"/>
</dbReference>
<sequence length="353" mass="36498">MDGFAAPLGAAFPLVPENPPARPHGAGTPGAAPDVVAGTHQRPRICVLAPTPLLVVEIAETEGLPDRTGRQADVHMHPGGQGLWVARMAVSLGAEVTVCGPFGGEIGPLVAQMLVTDKLTIHGVAYNGGNGAYVHDLRGEDRETVAHMPPFSLNRHELDDLYGTVLVDALEADVLVVTGAEPADVVPASFFGRIVRDLKQAGCTVVADLSGEAAISAAKAGPHVLKMSHEEVCAAGLAPDADEASLLAAARKLVERGVRAMVVSRAQESSLLVTAESVRLVEGPVMTPLDHRGAGDSMTAGLAVGLGRGLDIADAARLGAAAGALNVTRRGLGTGRRDQIERFARRITVREAP</sequence>
<dbReference type="Pfam" id="PF00294">
    <property type="entry name" value="PfkB"/>
    <property type="match status" value="1"/>
</dbReference>
<name>A0A552WW50_9MICO</name>
<evidence type="ECO:0000256" key="1">
    <source>
        <dbReference type="ARBA" id="ARBA00010688"/>
    </source>
</evidence>
<keyword evidence="4 9" id="KW-0418">Kinase</keyword>
<dbReference type="GO" id="GO:0005524">
    <property type="term" value="F:ATP binding"/>
    <property type="evidence" value="ECO:0007669"/>
    <property type="project" value="UniProtKB-KW"/>
</dbReference>
<keyword evidence="3" id="KW-0547">Nucleotide-binding</keyword>
<comment type="similarity">
    <text evidence="1">Belongs to the carbohydrate kinase PfkB family.</text>
</comment>
<organism evidence="9 10">
    <name type="scientific">Georgenia yuyongxinii</name>
    <dbReference type="NCBI Taxonomy" id="2589797"/>
    <lineage>
        <taxon>Bacteria</taxon>
        <taxon>Bacillati</taxon>
        <taxon>Actinomycetota</taxon>
        <taxon>Actinomycetes</taxon>
        <taxon>Micrococcales</taxon>
        <taxon>Bogoriellaceae</taxon>
        <taxon>Georgenia</taxon>
    </lineage>
</organism>
<evidence type="ECO:0000313" key="9">
    <source>
        <dbReference type="EMBL" id="TRW46533.1"/>
    </source>
</evidence>
<gene>
    <name evidence="9" type="ORF">FJ693_05335</name>
</gene>
<keyword evidence="5" id="KW-0067">ATP-binding</keyword>
<evidence type="ECO:0000256" key="4">
    <source>
        <dbReference type="ARBA" id="ARBA00022777"/>
    </source>
</evidence>
<evidence type="ECO:0000313" key="10">
    <source>
        <dbReference type="Proteomes" id="UP000318693"/>
    </source>
</evidence>